<feature type="domain" description="ParB-like N-terminal" evidence="2">
    <location>
        <begin position="26"/>
        <end position="106"/>
    </location>
</feature>
<organism evidence="3 4">
    <name type="scientific">Candidatus Cryosericum septentrionale</name>
    <dbReference type="NCBI Taxonomy" id="2290913"/>
    <lineage>
        <taxon>Bacteria</taxon>
        <taxon>Pseudomonadati</taxon>
        <taxon>Caldisericota/Cryosericota group</taxon>
        <taxon>Candidatus Cryosericota</taxon>
        <taxon>Candidatus Cryosericia</taxon>
        <taxon>Candidatus Cryosericales</taxon>
        <taxon>Candidatus Cryosericaceae</taxon>
        <taxon>Candidatus Cryosericum</taxon>
    </lineage>
</organism>
<dbReference type="EMBL" id="QXIY01000033">
    <property type="protein sequence ID" value="RIE16310.1"/>
    <property type="molecule type" value="Genomic_DNA"/>
</dbReference>
<sequence length="188" mass="21267">MRSLPETGGFFGYWRAHEEGERMTITLVPINALRQHEQILNENLMRVQRDLVQDGMVKDPIIVDQRTMVILDGHHRYNALKRMGYKYVPVYLVDYSSDQIGVTAWRAGEHVTKAEVMRAGLTGHLMPAKTSRHVVPDRPHGVDVPLAVLKEKSHDDKLHLEPHRQHAGRRASALQHKSRGSHPGKAGG</sequence>
<dbReference type="OrthoDB" id="8565623at2"/>
<comment type="caution">
    <text evidence="3">The sequence shown here is derived from an EMBL/GenBank/DDBJ whole genome shotgun (WGS) entry which is preliminary data.</text>
</comment>
<dbReference type="SMART" id="SM00470">
    <property type="entry name" value="ParB"/>
    <property type="match status" value="1"/>
</dbReference>
<proteinExistence type="predicted"/>
<reference evidence="3 4" key="1">
    <citation type="submission" date="2018-09" db="EMBL/GenBank/DDBJ databases">
        <title>Discovery and Ecogenomic Context for Candidatus Cryosericales, a Global Caldiserica Order Active in Thawing Permafrost.</title>
        <authorList>
            <person name="Martinez M.A."/>
            <person name="Woodcroft B.J."/>
            <person name="Ignacio Espinoza J.C."/>
            <person name="Zayed A."/>
            <person name="Singleton C.M."/>
            <person name="Boyd J."/>
            <person name="Li Y.-F."/>
            <person name="Purvine S."/>
            <person name="Maughan H."/>
            <person name="Hodgkins S.B."/>
            <person name="Anderson D."/>
            <person name="Sederholm M."/>
            <person name="Temperton B."/>
            <person name="Saleska S.R."/>
            <person name="Tyson G.W."/>
            <person name="Rich V.I."/>
        </authorList>
    </citation>
    <scope>NUCLEOTIDE SEQUENCE [LARGE SCALE GENOMIC DNA]</scope>
    <source>
        <strain evidence="3 4">SMC1</strain>
    </source>
</reference>
<protein>
    <recommendedName>
        <fullName evidence="2">ParB-like N-terminal domain-containing protein</fullName>
    </recommendedName>
</protein>
<evidence type="ECO:0000256" key="1">
    <source>
        <dbReference type="SAM" id="MobiDB-lite"/>
    </source>
</evidence>
<accession>A0A398DMY1</accession>
<dbReference type="AlphaFoldDB" id="A0A398DMY1"/>
<dbReference type="SUPFAM" id="SSF110849">
    <property type="entry name" value="ParB/Sulfiredoxin"/>
    <property type="match status" value="1"/>
</dbReference>
<evidence type="ECO:0000313" key="4">
    <source>
        <dbReference type="Proteomes" id="UP000266113"/>
    </source>
</evidence>
<dbReference type="InterPro" id="IPR036086">
    <property type="entry name" value="ParB/Sulfiredoxin_sf"/>
</dbReference>
<dbReference type="CDD" id="cd16400">
    <property type="entry name" value="ParB_Srx_like_nuclease"/>
    <property type="match status" value="1"/>
</dbReference>
<feature type="region of interest" description="Disordered" evidence="1">
    <location>
        <begin position="162"/>
        <end position="188"/>
    </location>
</feature>
<dbReference type="InterPro" id="IPR003115">
    <property type="entry name" value="ParB_N"/>
</dbReference>
<name>A0A398DMY1_9BACT</name>
<evidence type="ECO:0000259" key="2">
    <source>
        <dbReference type="SMART" id="SM00470"/>
    </source>
</evidence>
<evidence type="ECO:0000313" key="3">
    <source>
        <dbReference type="EMBL" id="RIE16310.1"/>
    </source>
</evidence>
<dbReference type="Gene3D" id="3.90.1530.10">
    <property type="entry name" value="Conserved hypothetical protein from pyrococcus furiosus pfu- 392566-001, ParB domain"/>
    <property type="match status" value="1"/>
</dbReference>
<keyword evidence="4" id="KW-1185">Reference proteome</keyword>
<dbReference type="Proteomes" id="UP000266113">
    <property type="component" value="Unassembled WGS sequence"/>
</dbReference>
<gene>
    <name evidence="3" type="ORF">SMC1_07835</name>
</gene>